<evidence type="ECO:0000256" key="1">
    <source>
        <dbReference type="ARBA" id="ARBA00004141"/>
    </source>
</evidence>
<dbReference type="Proteomes" id="UP000030103">
    <property type="component" value="Unassembled WGS sequence"/>
</dbReference>
<dbReference type="GO" id="GO:0043190">
    <property type="term" value="C:ATP-binding cassette (ABC) transporter complex"/>
    <property type="evidence" value="ECO:0007669"/>
    <property type="project" value="InterPro"/>
</dbReference>
<evidence type="ECO:0000313" key="9">
    <source>
        <dbReference type="Proteomes" id="UP000030103"/>
    </source>
</evidence>
<dbReference type="GO" id="GO:0010043">
    <property type="term" value="P:response to zinc ion"/>
    <property type="evidence" value="ECO:0007669"/>
    <property type="project" value="TreeGrafter"/>
</dbReference>
<comment type="subcellular location">
    <subcellularLocation>
        <location evidence="6">Cell membrane</location>
        <topology evidence="6">Multi-pass membrane protein</topology>
    </subcellularLocation>
    <subcellularLocation>
        <location evidence="1">Membrane</location>
        <topology evidence="1">Multi-pass membrane protein</topology>
    </subcellularLocation>
</comment>
<proteinExistence type="inferred from homology"/>
<evidence type="ECO:0000256" key="4">
    <source>
        <dbReference type="ARBA" id="ARBA00022989"/>
    </source>
</evidence>
<dbReference type="AlphaFoldDB" id="A0A0A2E0F8"/>
<dbReference type="InterPro" id="IPR001626">
    <property type="entry name" value="ABC_TroCD"/>
</dbReference>
<keyword evidence="3 6" id="KW-0812">Transmembrane</keyword>
<evidence type="ECO:0000256" key="6">
    <source>
        <dbReference type="RuleBase" id="RU003943"/>
    </source>
</evidence>
<dbReference type="InterPro" id="IPR037294">
    <property type="entry name" value="ABC_BtuC-like"/>
</dbReference>
<evidence type="ECO:0000256" key="2">
    <source>
        <dbReference type="ARBA" id="ARBA00008034"/>
    </source>
</evidence>
<feature type="transmembrane region" description="Helical" evidence="7">
    <location>
        <begin position="90"/>
        <end position="111"/>
    </location>
</feature>
<keyword evidence="6" id="KW-0813">Transport</keyword>
<dbReference type="OrthoDB" id="9798540at2"/>
<organism evidence="8 9">
    <name type="scientific">Porphyromonas macacae</name>
    <dbReference type="NCBI Taxonomy" id="28115"/>
    <lineage>
        <taxon>Bacteria</taxon>
        <taxon>Pseudomonadati</taxon>
        <taxon>Bacteroidota</taxon>
        <taxon>Bacteroidia</taxon>
        <taxon>Bacteroidales</taxon>
        <taxon>Porphyromonadaceae</taxon>
        <taxon>Porphyromonas</taxon>
    </lineage>
</organism>
<evidence type="ECO:0000256" key="5">
    <source>
        <dbReference type="ARBA" id="ARBA00023136"/>
    </source>
</evidence>
<comment type="caution">
    <text evidence="8">The sequence shown here is derived from an EMBL/GenBank/DDBJ whole genome shotgun (WGS) entry which is preliminary data.</text>
</comment>
<feature type="transmembrane region" description="Helical" evidence="7">
    <location>
        <begin position="174"/>
        <end position="197"/>
    </location>
</feature>
<accession>A0A0A2E0F8</accession>
<dbReference type="SUPFAM" id="SSF81345">
    <property type="entry name" value="ABC transporter involved in vitamin B12 uptake, BtuC"/>
    <property type="match status" value="1"/>
</dbReference>
<feature type="transmembrane region" description="Helical" evidence="7">
    <location>
        <begin position="131"/>
        <end position="153"/>
    </location>
</feature>
<feature type="transmembrane region" description="Helical" evidence="7">
    <location>
        <begin position="12"/>
        <end position="32"/>
    </location>
</feature>
<feature type="transmembrane region" description="Helical" evidence="7">
    <location>
        <begin position="217"/>
        <end position="239"/>
    </location>
</feature>
<evidence type="ECO:0000256" key="7">
    <source>
        <dbReference type="SAM" id="Phobius"/>
    </source>
</evidence>
<sequence length="273" mass="29286">MEIFSYQFFQNALWASLLTAIVAGIIGSYIVVRRMAFMSGGITHASFGGLGLGVYAGFEPMVGAACFAILSALGIGYVSRAGHIRQDSAIAGIWSLGMAVGVLFMAMTPGYTTNLSAYLFGNILLVTKTDLLLLLCMAVMLVLFFSLAYRSVLYTAFDADFARTRGRKVALIENLMLVAIALGIVLSIRLIGIMLLMSMLTLPQSTMNLFTDRFKHIIFGSVVLALIGSAGGLLGSYYLGLPSGAFIVLLLVLFFGAGKMISSLHRIPKPRHA</sequence>
<evidence type="ECO:0000313" key="8">
    <source>
        <dbReference type="EMBL" id="KGN72363.1"/>
    </source>
</evidence>
<dbReference type="PANTHER" id="PTHR30477">
    <property type="entry name" value="ABC-TRANSPORTER METAL-BINDING PROTEIN"/>
    <property type="match status" value="1"/>
</dbReference>
<keyword evidence="5 7" id="KW-0472">Membrane</keyword>
<dbReference type="STRING" id="28115.HQ47_10535"/>
<dbReference type="PANTHER" id="PTHR30477:SF18">
    <property type="entry name" value="METAL TRANSPORT SYSTEM MEMBRANE PROTEIN CT_417-RELATED"/>
    <property type="match status" value="1"/>
</dbReference>
<gene>
    <name evidence="8" type="ORF">HQ47_10535</name>
</gene>
<name>A0A0A2E0F8_9PORP</name>
<comment type="similarity">
    <text evidence="2 6">Belongs to the ABC-3 integral membrane protein family.</text>
</comment>
<keyword evidence="4 7" id="KW-1133">Transmembrane helix</keyword>
<dbReference type="CDD" id="cd06550">
    <property type="entry name" value="TM_ABC_iron-siderophores_like"/>
    <property type="match status" value="1"/>
</dbReference>
<dbReference type="GO" id="GO:0055085">
    <property type="term" value="P:transmembrane transport"/>
    <property type="evidence" value="ECO:0007669"/>
    <property type="project" value="InterPro"/>
</dbReference>
<dbReference type="EMBL" id="JRFA01000031">
    <property type="protein sequence ID" value="KGN72363.1"/>
    <property type="molecule type" value="Genomic_DNA"/>
</dbReference>
<dbReference type="RefSeq" id="WP_036875365.1">
    <property type="nucleotide sequence ID" value="NZ_JRFA01000031.1"/>
</dbReference>
<protein>
    <submittedName>
        <fullName evidence="8">Zinc ABC transporter permease</fullName>
    </submittedName>
</protein>
<keyword evidence="9" id="KW-1185">Reference proteome</keyword>
<dbReference type="Gene3D" id="1.10.3470.10">
    <property type="entry name" value="ABC transporter involved in vitamin B12 uptake, BtuC"/>
    <property type="match status" value="1"/>
</dbReference>
<evidence type="ECO:0000256" key="3">
    <source>
        <dbReference type="ARBA" id="ARBA00022692"/>
    </source>
</evidence>
<dbReference type="eggNOG" id="COG1108">
    <property type="taxonomic scope" value="Bacteria"/>
</dbReference>
<feature type="transmembrane region" description="Helical" evidence="7">
    <location>
        <begin position="246"/>
        <end position="267"/>
    </location>
</feature>
<dbReference type="Pfam" id="PF00950">
    <property type="entry name" value="ABC-3"/>
    <property type="match status" value="1"/>
</dbReference>
<feature type="transmembrane region" description="Helical" evidence="7">
    <location>
        <begin position="52"/>
        <end position="78"/>
    </location>
</feature>
<reference evidence="8 9" key="1">
    <citation type="submission" date="2014-09" db="EMBL/GenBank/DDBJ databases">
        <title>Draft Genome Sequence of Porphyromonas macacae COT-192_OH2859.</title>
        <authorList>
            <person name="Wallis C."/>
            <person name="Deusch O."/>
            <person name="O'Flynn C."/>
            <person name="Davis I."/>
            <person name="Horsfall A."/>
            <person name="Kirkwood N."/>
            <person name="Harris S."/>
            <person name="Eisen J.A."/>
            <person name="Coil D.A."/>
            <person name="Darling A.E."/>
            <person name="Jospin G."/>
            <person name="Alexiev A."/>
        </authorList>
    </citation>
    <scope>NUCLEOTIDE SEQUENCE [LARGE SCALE GENOMIC DNA]</scope>
    <source>
        <strain evidence="9">COT-192 OH2859</strain>
    </source>
</reference>